<dbReference type="AlphaFoldDB" id="A0A517Q6G1"/>
<name>A0A517Q6G1_9PLAN</name>
<reference evidence="1 2" key="1">
    <citation type="submission" date="2019-03" db="EMBL/GenBank/DDBJ databases">
        <title>Deep-cultivation of Planctomycetes and their phenomic and genomic characterization uncovers novel biology.</title>
        <authorList>
            <person name="Wiegand S."/>
            <person name="Jogler M."/>
            <person name="Boedeker C."/>
            <person name="Pinto D."/>
            <person name="Vollmers J."/>
            <person name="Rivas-Marin E."/>
            <person name="Kohn T."/>
            <person name="Peeters S.H."/>
            <person name="Heuer A."/>
            <person name="Rast P."/>
            <person name="Oberbeckmann S."/>
            <person name="Bunk B."/>
            <person name="Jeske O."/>
            <person name="Meyerdierks A."/>
            <person name="Storesund J.E."/>
            <person name="Kallscheuer N."/>
            <person name="Luecker S."/>
            <person name="Lage O.M."/>
            <person name="Pohl T."/>
            <person name="Merkel B.J."/>
            <person name="Hornburger P."/>
            <person name="Mueller R.-W."/>
            <person name="Bruemmer F."/>
            <person name="Labrenz M."/>
            <person name="Spormann A.M."/>
            <person name="Op den Camp H."/>
            <person name="Overmann J."/>
            <person name="Amann R."/>
            <person name="Jetten M.S.M."/>
            <person name="Mascher T."/>
            <person name="Medema M.H."/>
            <person name="Devos D.P."/>
            <person name="Kaster A.-K."/>
            <person name="Ovreas L."/>
            <person name="Rohde M."/>
            <person name="Galperin M.Y."/>
            <person name="Jogler C."/>
        </authorList>
    </citation>
    <scope>NUCLEOTIDE SEQUENCE [LARGE SCALE GENOMIC DNA]</scope>
    <source>
        <strain evidence="1 2">Enr10</strain>
    </source>
</reference>
<accession>A0A517Q6G1</accession>
<dbReference type="EMBL" id="CP037421">
    <property type="protein sequence ID" value="QDT27227.1"/>
    <property type="molecule type" value="Genomic_DNA"/>
</dbReference>
<protein>
    <submittedName>
        <fullName evidence="1">Uncharacterized protein</fullName>
    </submittedName>
</protein>
<evidence type="ECO:0000313" key="2">
    <source>
        <dbReference type="Proteomes" id="UP000315647"/>
    </source>
</evidence>
<sequence length="152" mass="16885">MSGSNLTDSSYRRPAECLAVLQRGQILNVSLSASMKEKLLSRKASPELIQEIVLLRNWWPAGNDSTHFKANRLPVNYKTLGIRKLISKAGEILSEKRLTRDCLVSSVYQNLLTASILIVSQACSINIITYPHLKSIDYSVSGECFVQSVRGT</sequence>
<gene>
    <name evidence="1" type="ORF">Enr10x_25420</name>
</gene>
<keyword evidence="2" id="KW-1185">Reference proteome</keyword>
<evidence type="ECO:0000313" key="1">
    <source>
        <dbReference type="EMBL" id="QDT27227.1"/>
    </source>
</evidence>
<dbReference type="Proteomes" id="UP000315647">
    <property type="component" value="Chromosome"/>
</dbReference>
<organism evidence="1 2">
    <name type="scientific">Gimesia panareensis</name>
    <dbReference type="NCBI Taxonomy" id="2527978"/>
    <lineage>
        <taxon>Bacteria</taxon>
        <taxon>Pseudomonadati</taxon>
        <taxon>Planctomycetota</taxon>
        <taxon>Planctomycetia</taxon>
        <taxon>Planctomycetales</taxon>
        <taxon>Planctomycetaceae</taxon>
        <taxon>Gimesia</taxon>
    </lineage>
</organism>
<proteinExistence type="predicted"/>